<feature type="transmembrane region" description="Helical" evidence="1">
    <location>
        <begin position="7"/>
        <end position="34"/>
    </location>
</feature>
<gene>
    <name evidence="2" type="ORF">C5750_12270</name>
</gene>
<feature type="transmembrane region" description="Helical" evidence="1">
    <location>
        <begin position="46"/>
        <end position="72"/>
    </location>
</feature>
<reference evidence="2 3" key="1">
    <citation type="submission" date="2018-02" db="EMBL/GenBank/DDBJ databases">
        <title>The draft genome of Phyllobacterium myrsinacearum DSM5892.</title>
        <authorList>
            <person name="Li L."/>
            <person name="Liu L."/>
            <person name="Zhang X."/>
            <person name="Wang T."/>
        </authorList>
    </citation>
    <scope>NUCLEOTIDE SEQUENCE [LARGE SCALE GENOMIC DNA]</scope>
    <source>
        <strain evidence="2 3">DSM 5892</strain>
    </source>
</reference>
<dbReference type="EMBL" id="PVBT01000003">
    <property type="protein sequence ID" value="PRD53167.1"/>
    <property type="molecule type" value="Genomic_DNA"/>
</dbReference>
<keyword evidence="1" id="KW-0472">Membrane</keyword>
<keyword evidence="1" id="KW-1133">Transmembrane helix</keyword>
<evidence type="ECO:0000313" key="2">
    <source>
        <dbReference type="EMBL" id="PRD53167.1"/>
    </source>
</evidence>
<keyword evidence="1" id="KW-0812">Transmembrane</keyword>
<dbReference type="Proteomes" id="UP000238563">
    <property type="component" value="Unassembled WGS sequence"/>
</dbReference>
<keyword evidence="3" id="KW-1185">Reference proteome</keyword>
<proteinExistence type="predicted"/>
<protein>
    <submittedName>
        <fullName evidence="2">Uncharacterized protein</fullName>
    </submittedName>
</protein>
<dbReference type="RefSeq" id="WP_105734173.1">
    <property type="nucleotide sequence ID" value="NZ_PVBT01000003.1"/>
</dbReference>
<evidence type="ECO:0000313" key="3">
    <source>
        <dbReference type="Proteomes" id="UP000238563"/>
    </source>
</evidence>
<dbReference type="OrthoDB" id="7906671at2"/>
<evidence type="ECO:0000256" key="1">
    <source>
        <dbReference type="SAM" id="Phobius"/>
    </source>
</evidence>
<organism evidence="2 3">
    <name type="scientific">Phyllobacterium myrsinacearum</name>
    <dbReference type="NCBI Taxonomy" id="28101"/>
    <lineage>
        <taxon>Bacteria</taxon>
        <taxon>Pseudomonadati</taxon>
        <taxon>Pseudomonadota</taxon>
        <taxon>Alphaproteobacteria</taxon>
        <taxon>Hyphomicrobiales</taxon>
        <taxon>Phyllobacteriaceae</taxon>
        <taxon>Phyllobacterium</taxon>
    </lineage>
</organism>
<comment type="caution">
    <text evidence="2">The sequence shown here is derived from an EMBL/GenBank/DDBJ whole genome shotgun (WGS) entry which is preliminary data.</text>
</comment>
<dbReference type="AlphaFoldDB" id="A0A2S9JJB6"/>
<accession>A0A2S9JJB6</accession>
<name>A0A2S9JJB6_9HYPH</name>
<feature type="transmembrane region" description="Helical" evidence="1">
    <location>
        <begin position="81"/>
        <end position="98"/>
    </location>
</feature>
<sequence length="145" mass="15728">MSQIVFYIFRFALIVFGFVCATFAASLFLNLLWLGSTEVIGSEGPFLYSTVPIFATMIGYSVFIPACILILFAELTAWRDLLFYALGGAATAVVIIVWKWRPQTEDIDTFAAILATGVVGGFVYWLVSGRSAGLVMPPRPGSPAA</sequence>
<feature type="transmembrane region" description="Helical" evidence="1">
    <location>
        <begin position="110"/>
        <end position="127"/>
    </location>
</feature>